<dbReference type="Proteomes" id="UP000027002">
    <property type="component" value="Chromosome 4"/>
</dbReference>
<reference evidence="3" key="1">
    <citation type="submission" date="2020-03" db="EMBL/GenBank/DDBJ databases">
        <title>A mixture of massive structural variations and highly conserved coding sequences in Ustilaginoidea virens genome.</title>
        <authorList>
            <person name="Zhang K."/>
            <person name="Zhao Z."/>
            <person name="Zhang Z."/>
            <person name="Li Y."/>
            <person name="Hsiang T."/>
            <person name="Sun W."/>
        </authorList>
    </citation>
    <scope>NUCLEOTIDE SEQUENCE</scope>
    <source>
        <strain evidence="3">UV-8b</strain>
    </source>
</reference>
<protein>
    <recommendedName>
        <fullName evidence="2">Heterokaryon incompatibility domain-containing protein</fullName>
    </recommendedName>
</protein>
<keyword evidence="4" id="KW-1185">Reference proteome</keyword>
<feature type="compositionally biased region" description="Low complexity" evidence="1">
    <location>
        <begin position="450"/>
        <end position="464"/>
    </location>
</feature>
<feature type="region of interest" description="Disordered" evidence="1">
    <location>
        <begin position="432"/>
        <end position="505"/>
    </location>
</feature>
<dbReference type="Pfam" id="PF06985">
    <property type="entry name" value="HET"/>
    <property type="match status" value="1"/>
</dbReference>
<dbReference type="AlphaFoldDB" id="A0A8E5HSH1"/>
<dbReference type="OrthoDB" id="4932026at2759"/>
<dbReference type="PANTHER" id="PTHR33112:SF15">
    <property type="entry name" value="HETEROKARYON INCOMPATIBILITY DOMAIN-CONTAINING PROTEIN"/>
    <property type="match status" value="1"/>
</dbReference>
<accession>A0A8E5HSH1</accession>
<dbReference type="EMBL" id="CP072756">
    <property type="protein sequence ID" value="QUC20754.1"/>
    <property type="molecule type" value="Genomic_DNA"/>
</dbReference>
<evidence type="ECO:0000313" key="3">
    <source>
        <dbReference type="EMBL" id="QUC20754.1"/>
    </source>
</evidence>
<feature type="domain" description="Heterokaryon incompatibility" evidence="2">
    <location>
        <begin position="222"/>
        <end position="341"/>
    </location>
</feature>
<dbReference type="GeneID" id="66065773"/>
<name>A0A8E5HSH1_USTVR</name>
<proteinExistence type="predicted"/>
<dbReference type="RefSeq" id="XP_042998427.1">
    <property type="nucleotide sequence ID" value="XM_043142493.1"/>
</dbReference>
<feature type="compositionally biased region" description="Acidic residues" evidence="1">
    <location>
        <begin position="437"/>
        <end position="446"/>
    </location>
</feature>
<dbReference type="InterPro" id="IPR010730">
    <property type="entry name" value="HET"/>
</dbReference>
<organism evidence="3 4">
    <name type="scientific">Ustilaginoidea virens</name>
    <name type="common">Rice false smut fungus</name>
    <name type="synonym">Villosiclava virens</name>
    <dbReference type="NCBI Taxonomy" id="1159556"/>
    <lineage>
        <taxon>Eukaryota</taxon>
        <taxon>Fungi</taxon>
        <taxon>Dikarya</taxon>
        <taxon>Ascomycota</taxon>
        <taxon>Pezizomycotina</taxon>
        <taxon>Sordariomycetes</taxon>
        <taxon>Hypocreomycetidae</taxon>
        <taxon>Hypocreales</taxon>
        <taxon>Clavicipitaceae</taxon>
        <taxon>Ustilaginoidea</taxon>
    </lineage>
</organism>
<dbReference type="KEGG" id="uvi:66065773"/>
<gene>
    <name evidence="3" type="ORF">UV8b_04995</name>
</gene>
<evidence type="ECO:0000313" key="4">
    <source>
        <dbReference type="Proteomes" id="UP000027002"/>
    </source>
</evidence>
<dbReference type="PANTHER" id="PTHR33112">
    <property type="entry name" value="DOMAIN PROTEIN, PUTATIVE-RELATED"/>
    <property type="match status" value="1"/>
</dbReference>
<sequence length="769" mass="84634">MLCNVCCEGLQGIWDPLKTKRVCLVREFIDLDVPDDEENDKFVIRVDTYKTVEPYDPDLRLPQNFIFGHHLTEESFNQSVRDGCVMCHSFAAWRGMPKPEPDPKITALGYYSLFSVEFQAYPTMFLYVNDSRGGFDLTPLAAANKNINTCISPSTGDEATWSIIRGWLDTCLQTHDDCCNNKTASLSSPFSPKRLLKLEDAGRAEPVFRLVGTAEIEPGTRYVTLSHCCDSKEGDASHDAEDYVYVDTHDVPRLTESTLTQLSNPNPLALLPLTFRDAFSVVKRLGLAHLWVDCLCVLQDDPNDRLADGNQTHNVFRNSFLSIAASGATSPSSGLFFNRDPALVAPTVFNFPIDGGGTVVPHMSSLEVPRGWSLAFNRDPLTSSTHAVPERLLAPRVVHFGSRMVFWECHGASCAEIHPLGVNEAARILSSAWSDSGETDEGTESEGESRGQSTGESEVPSEQASEAEGEAEGSSPAKNNETGACRQDRPWKTLLGASGRPMKKDPVSQLFSEWTTIVATFAHCTPTTPKDRLVGLRSVAREMKQLLRDKGCTETDYLAGMWKAALPCGLLWNVRVPERRPAEYRAPSWSWAAVDGNLNLLNQVPADSARGERLLCELVSSAISLSTCDEFGEVMGGSIVLKGKLVRGELHRPMPAQTPANNVLIRGFVDLDKNTVVAEPVLQAKSGCNFQWRIACDTIEDAKGGDQVFCLPVEATSWSPVGWHVSGLALDRRADGCYVRRGTWHVLVDTREEALDMFKDVPTKEVTVV</sequence>
<evidence type="ECO:0000259" key="2">
    <source>
        <dbReference type="Pfam" id="PF06985"/>
    </source>
</evidence>
<evidence type="ECO:0000256" key="1">
    <source>
        <dbReference type="SAM" id="MobiDB-lite"/>
    </source>
</evidence>